<proteinExistence type="predicted"/>
<dbReference type="AlphaFoldDB" id="A0AA86N1T0"/>
<feature type="signal peptide" evidence="1">
    <location>
        <begin position="1"/>
        <end position="23"/>
    </location>
</feature>
<accession>A0AA86N1T0</accession>
<evidence type="ECO:0000313" key="3">
    <source>
        <dbReference type="EMBL" id="CAI4033071.1"/>
    </source>
</evidence>
<dbReference type="InterPro" id="IPR005532">
    <property type="entry name" value="SUMF_dom"/>
</dbReference>
<organism evidence="3 4">
    <name type="scientific">Nitrospira tepida</name>
    <dbReference type="NCBI Taxonomy" id="2973512"/>
    <lineage>
        <taxon>Bacteria</taxon>
        <taxon>Pseudomonadati</taxon>
        <taxon>Nitrospirota</taxon>
        <taxon>Nitrospiria</taxon>
        <taxon>Nitrospirales</taxon>
        <taxon>Nitrospiraceae</taxon>
        <taxon>Nitrospira</taxon>
    </lineage>
</organism>
<dbReference type="EMBL" id="OX365700">
    <property type="protein sequence ID" value="CAI4033071.1"/>
    <property type="molecule type" value="Genomic_DNA"/>
</dbReference>
<dbReference type="KEGG" id="nti:DNFV4_03503"/>
<dbReference type="Pfam" id="PF03781">
    <property type="entry name" value="FGE-sulfatase"/>
    <property type="match status" value="1"/>
</dbReference>
<dbReference type="Proteomes" id="UP001179121">
    <property type="component" value="Chromosome"/>
</dbReference>
<dbReference type="PANTHER" id="PTHR23150">
    <property type="entry name" value="SULFATASE MODIFYING FACTOR 1, 2"/>
    <property type="match status" value="1"/>
</dbReference>
<dbReference type="InterPro" id="IPR042095">
    <property type="entry name" value="SUMF_sf"/>
</dbReference>
<keyword evidence="1" id="KW-0732">Signal</keyword>
<name>A0AA86N1T0_9BACT</name>
<dbReference type="RefSeq" id="WP_289269965.1">
    <property type="nucleotide sequence ID" value="NZ_OX365700.1"/>
</dbReference>
<gene>
    <name evidence="3" type="ORF">DNFV4_03503</name>
</gene>
<evidence type="ECO:0000313" key="4">
    <source>
        <dbReference type="Proteomes" id="UP001179121"/>
    </source>
</evidence>
<sequence>MNGLRALLPAVILAGLAVGTAGARSDARPAPPKQELARHLASIAAVVRPSPSVTVEEGWFLMGTVRKDDEPYALETQFDDTELPQHRVWLDRYQIDRDEVSVGEYLAFLRQTRQPVSDELQRLLWHVISVHSMPDVVLARWPALYVTWQEAADFCRTQGKRLPTEAEWEKAARGADGNLFPWGDRPPSPGLAVFGQYHVHEIPLVAAVDSGEEGQSPYGARHMAGNIAEWVQDWLGFDYYAVTPDRNPPGPTSGRYKVVRGGSWKSKPMMLRTATRGGSSPDQRSATIGFRCAASVP</sequence>
<dbReference type="PANTHER" id="PTHR23150:SF19">
    <property type="entry name" value="FORMYLGLYCINE-GENERATING ENZYME"/>
    <property type="match status" value="1"/>
</dbReference>
<evidence type="ECO:0000256" key="1">
    <source>
        <dbReference type="SAM" id="SignalP"/>
    </source>
</evidence>
<dbReference type="SUPFAM" id="SSF56436">
    <property type="entry name" value="C-type lectin-like"/>
    <property type="match status" value="1"/>
</dbReference>
<feature type="chain" id="PRO_5041645675" evidence="1">
    <location>
        <begin position="24"/>
        <end position="297"/>
    </location>
</feature>
<reference evidence="3" key="1">
    <citation type="submission" date="2022-10" db="EMBL/GenBank/DDBJ databases">
        <authorList>
            <person name="Koch H."/>
        </authorList>
    </citation>
    <scope>NUCLEOTIDE SEQUENCE</scope>
    <source>
        <strain evidence="3">DNF</strain>
    </source>
</reference>
<dbReference type="Gene3D" id="3.90.1580.10">
    <property type="entry name" value="paralog of FGE (formylglycine-generating enzyme)"/>
    <property type="match status" value="1"/>
</dbReference>
<keyword evidence="4" id="KW-1185">Reference proteome</keyword>
<feature type="domain" description="Sulfatase-modifying factor enzyme-like" evidence="2">
    <location>
        <begin position="52"/>
        <end position="293"/>
    </location>
</feature>
<dbReference type="InterPro" id="IPR016187">
    <property type="entry name" value="CTDL_fold"/>
</dbReference>
<dbReference type="InterPro" id="IPR051043">
    <property type="entry name" value="Sulfatase_Mod_Factor_Kinase"/>
</dbReference>
<evidence type="ECO:0000259" key="2">
    <source>
        <dbReference type="Pfam" id="PF03781"/>
    </source>
</evidence>
<dbReference type="GO" id="GO:0120147">
    <property type="term" value="F:formylglycine-generating oxidase activity"/>
    <property type="evidence" value="ECO:0007669"/>
    <property type="project" value="TreeGrafter"/>
</dbReference>
<protein>
    <submittedName>
        <fullName evidence="3">Formylglycine-generating enzyme family protein</fullName>
    </submittedName>
</protein>